<organism evidence="13 14">
    <name type="scientific">Phaedon cochleariae</name>
    <name type="common">Mustard beetle</name>
    <dbReference type="NCBI Taxonomy" id="80249"/>
    <lineage>
        <taxon>Eukaryota</taxon>
        <taxon>Metazoa</taxon>
        <taxon>Ecdysozoa</taxon>
        <taxon>Arthropoda</taxon>
        <taxon>Hexapoda</taxon>
        <taxon>Insecta</taxon>
        <taxon>Pterygota</taxon>
        <taxon>Neoptera</taxon>
        <taxon>Endopterygota</taxon>
        <taxon>Coleoptera</taxon>
        <taxon>Polyphaga</taxon>
        <taxon>Cucujiformia</taxon>
        <taxon>Chrysomeloidea</taxon>
        <taxon>Chrysomelidae</taxon>
        <taxon>Chrysomelinae</taxon>
        <taxon>Chrysomelini</taxon>
        <taxon>Phaedon</taxon>
    </lineage>
</organism>
<feature type="transmembrane region" description="Helical" evidence="11">
    <location>
        <begin position="610"/>
        <end position="630"/>
    </location>
</feature>
<evidence type="ECO:0000256" key="9">
    <source>
        <dbReference type="ARBA" id="ARBA00023136"/>
    </source>
</evidence>
<keyword evidence="14" id="KW-1185">Reference proteome</keyword>
<comment type="subcellular location">
    <subcellularLocation>
        <location evidence="1">Endoplasmic reticulum membrane</location>
        <topology evidence="1">Multi-pass membrane protein</topology>
    </subcellularLocation>
</comment>
<feature type="transmembrane region" description="Helical" evidence="11">
    <location>
        <begin position="387"/>
        <end position="406"/>
    </location>
</feature>
<dbReference type="Pfam" id="PF19316">
    <property type="entry name" value="PIGO_PIGG"/>
    <property type="match status" value="2"/>
</dbReference>
<reference evidence="13" key="1">
    <citation type="submission" date="2022-01" db="EMBL/GenBank/DDBJ databases">
        <authorList>
            <person name="King R."/>
        </authorList>
    </citation>
    <scope>NUCLEOTIDE SEQUENCE</scope>
</reference>
<accession>A0A9P0DC27</accession>
<dbReference type="GO" id="GO:0005789">
    <property type="term" value="C:endoplasmic reticulum membrane"/>
    <property type="evidence" value="ECO:0007669"/>
    <property type="project" value="UniProtKB-SubCell"/>
</dbReference>
<sequence>MSLNQYFLVTISVFLFLYGFFPVSEVPLNPDNEPPIQINNISLNKEKMYTSAYRRTAIIVIDALRLDFVNTNDMPLTSKLVQQNGCFCKVKVEAPTVTLPRIKSLTAGNVPQFIDLVLNLASTEILKDSIIHSAQQSGKKVVFYGDDTWLKLFPDKFYRYEGTTSFFVKDFTEVDDNVTRNVEMELENSDWDIMILHYLGLDHIGHVYGPFSSLVPNKLNEMDEIVHKIHDNMKTKNDNTLLIVTGDHGMRDSGGHGGSTYSETHVPFLIIGHQCDSSSFPQTDIPVNLAVLLGLRIPASTIGRLQRNLLPFNLEKYLYMLHYNTLLLGRKSSLGREYFERASAYHEHYLKTSDEVSAQTAIELYEYCSEVISQSLIKMSTEQKSSCIIFALMIMLSILPLLILQITGASRVPQRINCIGNIFMSLFISSYFLTSHYALVFVFIILSIMLVLNWQSLNIKVTGLLCPGIQAQIVSRNSIPRSFSTGVQDNIDASITEQLGQAHLRYFNSTTTKNTTIFLVLFSVIQPLTFISSSFIEEEHQYWYFFYNLMISFSIINIMKQRCLQDSLQDICLLLFLLIAFRFLRNMNSTGDMWGNQPDISDWLLKEENIHFHQLFFILELILVFLAQIILMRDAIMYTHVANFVILSLIFLYKNSDDNVVLGRIIWLSILCHFVLLHTSRTITWILISCLMLKPYNVILVPYCIFSSLIVSKHLKQIENVFFHSLLGNLLFFAQGHSNSLASVDVSIGYIGLEKYNAIFVIAQVLCHTYVFPVLCHVLIFRKKRINKNIVWKTLFTYRLYTHIVVCIVTLIFRHHLFIWSVFAPKLFIESIHTVFLFIEIFYINTSAMLSSFSKKYF</sequence>
<dbReference type="InterPro" id="IPR017850">
    <property type="entry name" value="Alkaline_phosphatase_core_sf"/>
</dbReference>
<dbReference type="PANTHER" id="PTHR23072">
    <property type="entry name" value="PHOSPHATIDYLINOSITOL GLYCAN-RELATED"/>
    <property type="match status" value="1"/>
</dbReference>
<evidence type="ECO:0000256" key="2">
    <source>
        <dbReference type="ARBA" id="ARBA00004687"/>
    </source>
</evidence>
<evidence type="ECO:0000256" key="7">
    <source>
        <dbReference type="ARBA" id="ARBA00022824"/>
    </source>
</evidence>
<feature type="domain" description="GPI ethanolamine phosphate transferase 2 C-terminal" evidence="12">
    <location>
        <begin position="506"/>
        <end position="654"/>
    </location>
</feature>
<evidence type="ECO:0000256" key="11">
    <source>
        <dbReference type="SAM" id="Phobius"/>
    </source>
</evidence>
<comment type="similarity">
    <text evidence="3">Belongs to the PIGG/PIGN/PIGO family. PIGG subfamily.</text>
</comment>
<evidence type="ECO:0000313" key="14">
    <source>
        <dbReference type="Proteomes" id="UP001153737"/>
    </source>
</evidence>
<keyword evidence="10" id="KW-0325">Glycoprotein</keyword>
<keyword evidence="9 11" id="KW-0472">Membrane</keyword>
<feature type="transmembrane region" description="Helical" evidence="11">
    <location>
        <begin position="426"/>
        <end position="452"/>
    </location>
</feature>
<evidence type="ECO:0000256" key="3">
    <source>
        <dbReference type="ARBA" id="ARBA00005315"/>
    </source>
</evidence>
<keyword evidence="7" id="KW-0256">Endoplasmic reticulum</keyword>
<feature type="transmembrane region" description="Helical" evidence="11">
    <location>
        <begin position="635"/>
        <end position="653"/>
    </location>
</feature>
<feature type="transmembrane region" description="Helical" evidence="11">
    <location>
        <begin position="6"/>
        <end position="23"/>
    </location>
</feature>
<dbReference type="InterPro" id="IPR045687">
    <property type="entry name" value="PIGG/GPI7_C"/>
</dbReference>
<feature type="transmembrane region" description="Helical" evidence="11">
    <location>
        <begin position="758"/>
        <end position="780"/>
    </location>
</feature>
<feature type="transmembrane region" description="Helical" evidence="11">
    <location>
        <begin position="800"/>
        <end position="823"/>
    </location>
</feature>
<dbReference type="InterPro" id="IPR037674">
    <property type="entry name" value="PIG-G_N"/>
</dbReference>
<gene>
    <name evidence="13" type="ORF">PHAECO_LOCUS555</name>
</gene>
<dbReference type="SUPFAM" id="SSF53649">
    <property type="entry name" value="Alkaline phosphatase-like"/>
    <property type="match status" value="1"/>
</dbReference>
<name>A0A9P0DC27_PHACE</name>
<feature type="transmembrane region" description="Helical" evidence="11">
    <location>
        <begin position="515"/>
        <end position="536"/>
    </location>
</feature>
<keyword evidence="6 11" id="KW-0812">Transmembrane</keyword>
<proteinExistence type="inferred from homology"/>
<evidence type="ECO:0000259" key="12">
    <source>
        <dbReference type="Pfam" id="PF19316"/>
    </source>
</evidence>
<feature type="domain" description="GPI ethanolamine phosphate transferase 2 C-terminal" evidence="12">
    <location>
        <begin position="705"/>
        <end position="827"/>
    </location>
</feature>
<evidence type="ECO:0000256" key="5">
    <source>
        <dbReference type="ARBA" id="ARBA00022679"/>
    </source>
</evidence>
<comment type="pathway">
    <text evidence="2">Glycolipid biosynthesis; glycosylphosphatidylinositol-anchor biosynthesis.</text>
</comment>
<evidence type="ECO:0000256" key="1">
    <source>
        <dbReference type="ARBA" id="ARBA00004477"/>
    </source>
</evidence>
<feature type="transmembrane region" description="Helical" evidence="11">
    <location>
        <begin position="721"/>
        <end position="738"/>
    </location>
</feature>
<evidence type="ECO:0000313" key="13">
    <source>
        <dbReference type="EMBL" id="CAH1116457.1"/>
    </source>
</evidence>
<keyword evidence="4" id="KW-0337">GPI-anchor biosynthesis</keyword>
<dbReference type="AlphaFoldDB" id="A0A9P0DC27"/>
<evidence type="ECO:0000256" key="10">
    <source>
        <dbReference type="ARBA" id="ARBA00023180"/>
    </source>
</evidence>
<keyword evidence="8 11" id="KW-1133">Transmembrane helix</keyword>
<dbReference type="GO" id="GO:0006506">
    <property type="term" value="P:GPI anchor biosynthetic process"/>
    <property type="evidence" value="ECO:0007669"/>
    <property type="project" value="UniProtKB-KW"/>
</dbReference>
<dbReference type="InterPro" id="IPR002591">
    <property type="entry name" value="Phosphodiest/P_Trfase"/>
</dbReference>
<evidence type="ECO:0000256" key="4">
    <source>
        <dbReference type="ARBA" id="ARBA00022502"/>
    </source>
</evidence>
<dbReference type="GO" id="GO:0051267">
    <property type="term" value="F:CP2 mannose-ethanolamine phosphotransferase activity"/>
    <property type="evidence" value="ECO:0007669"/>
    <property type="project" value="TreeGrafter"/>
</dbReference>
<dbReference type="InterPro" id="IPR039527">
    <property type="entry name" value="PIGG/GPI7"/>
</dbReference>
<feature type="transmembrane region" description="Helical" evidence="11">
    <location>
        <begin position="665"/>
        <end position="688"/>
    </location>
</feature>
<dbReference type="PANTHER" id="PTHR23072:SF0">
    <property type="entry name" value="GPI ETHANOLAMINE PHOSPHATE TRANSFERASE 2"/>
    <property type="match status" value="1"/>
</dbReference>
<dbReference type="EMBL" id="OU896707">
    <property type="protein sequence ID" value="CAH1116457.1"/>
    <property type="molecule type" value="Genomic_DNA"/>
</dbReference>
<dbReference type="Pfam" id="PF01663">
    <property type="entry name" value="Phosphodiest"/>
    <property type="match status" value="1"/>
</dbReference>
<feature type="transmembrane region" description="Helical" evidence="11">
    <location>
        <begin position="835"/>
        <end position="853"/>
    </location>
</feature>
<keyword evidence="5" id="KW-0808">Transferase</keyword>
<dbReference type="OrthoDB" id="272139at2759"/>
<feature type="transmembrane region" description="Helical" evidence="11">
    <location>
        <begin position="542"/>
        <end position="559"/>
    </location>
</feature>
<reference evidence="13" key="2">
    <citation type="submission" date="2022-10" db="EMBL/GenBank/DDBJ databases">
        <authorList>
            <consortium name="ENA_rothamsted_submissions"/>
            <consortium name="culmorum"/>
            <person name="King R."/>
        </authorList>
    </citation>
    <scope>NUCLEOTIDE SEQUENCE</scope>
</reference>
<protein>
    <recommendedName>
        <fullName evidence="12">GPI ethanolamine phosphate transferase 2 C-terminal domain-containing protein</fullName>
    </recommendedName>
</protein>
<evidence type="ECO:0000256" key="6">
    <source>
        <dbReference type="ARBA" id="ARBA00022692"/>
    </source>
</evidence>
<dbReference type="Gene3D" id="3.40.720.10">
    <property type="entry name" value="Alkaline Phosphatase, subunit A"/>
    <property type="match status" value="1"/>
</dbReference>
<dbReference type="CDD" id="cd16024">
    <property type="entry name" value="GPI_EPT_2"/>
    <property type="match status" value="1"/>
</dbReference>
<dbReference type="Proteomes" id="UP001153737">
    <property type="component" value="Chromosome 1"/>
</dbReference>
<evidence type="ECO:0000256" key="8">
    <source>
        <dbReference type="ARBA" id="ARBA00022989"/>
    </source>
</evidence>